<proteinExistence type="predicted"/>
<name>A0A4Z2H5K0_9TELE</name>
<dbReference type="AlphaFoldDB" id="A0A4Z2H5K0"/>
<protein>
    <submittedName>
        <fullName evidence="1">Uncharacterized protein</fullName>
    </submittedName>
</protein>
<keyword evidence="2" id="KW-1185">Reference proteome</keyword>
<accession>A0A4Z2H5K0</accession>
<gene>
    <name evidence="1" type="ORF">EYF80_028646</name>
</gene>
<organism evidence="1 2">
    <name type="scientific">Liparis tanakae</name>
    <name type="common">Tanaka's snailfish</name>
    <dbReference type="NCBI Taxonomy" id="230148"/>
    <lineage>
        <taxon>Eukaryota</taxon>
        <taxon>Metazoa</taxon>
        <taxon>Chordata</taxon>
        <taxon>Craniata</taxon>
        <taxon>Vertebrata</taxon>
        <taxon>Euteleostomi</taxon>
        <taxon>Actinopterygii</taxon>
        <taxon>Neopterygii</taxon>
        <taxon>Teleostei</taxon>
        <taxon>Neoteleostei</taxon>
        <taxon>Acanthomorphata</taxon>
        <taxon>Eupercaria</taxon>
        <taxon>Perciformes</taxon>
        <taxon>Cottioidei</taxon>
        <taxon>Cottales</taxon>
        <taxon>Liparidae</taxon>
        <taxon>Liparis</taxon>
    </lineage>
</organism>
<dbReference type="EMBL" id="SRLO01000321">
    <property type="protein sequence ID" value="TNN61138.1"/>
    <property type="molecule type" value="Genomic_DNA"/>
</dbReference>
<evidence type="ECO:0000313" key="2">
    <source>
        <dbReference type="Proteomes" id="UP000314294"/>
    </source>
</evidence>
<comment type="caution">
    <text evidence="1">The sequence shown here is derived from an EMBL/GenBank/DDBJ whole genome shotgun (WGS) entry which is preliminary data.</text>
</comment>
<sequence length="179" mass="19462">MVFWVEVTGGGGLVPHTRRSRGEEMDGPSWIYTGRGAWTGSYRLPEPVTHGHVVPGAVAVMLDVHVGEVDEDPVAGIHTDQPGAVHITGASDLKRTVSRLPVLETCIGLDVVVQSLVSWGANRSGPPYTLRRGQKPRSKLHCRSGWNSTSNSWIVRVMLLPADVVMYQIHSLFSGYLLG</sequence>
<reference evidence="1 2" key="1">
    <citation type="submission" date="2019-03" db="EMBL/GenBank/DDBJ databases">
        <title>First draft genome of Liparis tanakae, snailfish: a comprehensive survey of snailfish specific genes.</title>
        <authorList>
            <person name="Kim W."/>
            <person name="Song I."/>
            <person name="Jeong J.-H."/>
            <person name="Kim D."/>
            <person name="Kim S."/>
            <person name="Ryu S."/>
            <person name="Song J.Y."/>
            <person name="Lee S.K."/>
        </authorList>
    </citation>
    <scope>NUCLEOTIDE SEQUENCE [LARGE SCALE GENOMIC DNA]</scope>
    <source>
        <tissue evidence="1">Muscle</tissue>
    </source>
</reference>
<evidence type="ECO:0000313" key="1">
    <source>
        <dbReference type="EMBL" id="TNN61138.1"/>
    </source>
</evidence>
<dbReference type="Proteomes" id="UP000314294">
    <property type="component" value="Unassembled WGS sequence"/>
</dbReference>